<evidence type="ECO:0000259" key="1">
    <source>
        <dbReference type="PROSITE" id="PS50181"/>
    </source>
</evidence>
<proteinExistence type="predicted"/>
<feature type="domain" description="F-box" evidence="1">
    <location>
        <begin position="17"/>
        <end position="62"/>
    </location>
</feature>
<dbReference type="InterPro" id="IPR032675">
    <property type="entry name" value="LRR_dom_sf"/>
</dbReference>
<name>A0A2J6PTH1_9HELO</name>
<dbReference type="Pfam" id="PF12937">
    <property type="entry name" value="F-box-like"/>
    <property type="match status" value="1"/>
</dbReference>
<dbReference type="EMBL" id="KZ613500">
    <property type="protein sequence ID" value="PMD17338.1"/>
    <property type="molecule type" value="Genomic_DNA"/>
</dbReference>
<keyword evidence="3" id="KW-1185">Reference proteome</keyword>
<dbReference type="SUPFAM" id="SSF81383">
    <property type="entry name" value="F-box domain"/>
    <property type="match status" value="1"/>
</dbReference>
<organism evidence="2 3">
    <name type="scientific">Hyaloscypha hepaticicola</name>
    <dbReference type="NCBI Taxonomy" id="2082293"/>
    <lineage>
        <taxon>Eukaryota</taxon>
        <taxon>Fungi</taxon>
        <taxon>Dikarya</taxon>
        <taxon>Ascomycota</taxon>
        <taxon>Pezizomycotina</taxon>
        <taxon>Leotiomycetes</taxon>
        <taxon>Helotiales</taxon>
        <taxon>Hyaloscyphaceae</taxon>
        <taxon>Hyaloscypha</taxon>
    </lineage>
</organism>
<evidence type="ECO:0000313" key="2">
    <source>
        <dbReference type="EMBL" id="PMD17338.1"/>
    </source>
</evidence>
<gene>
    <name evidence="2" type="ORF">NA56DRAFT_691964</name>
</gene>
<dbReference type="Proteomes" id="UP000235672">
    <property type="component" value="Unassembled WGS sequence"/>
</dbReference>
<dbReference type="InterPro" id="IPR036047">
    <property type="entry name" value="F-box-like_dom_sf"/>
</dbReference>
<dbReference type="OrthoDB" id="4191831at2759"/>
<protein>
    <recommendedName>
        <fullName evidence="1">F-box domain-containing protein</fullName>
    </recommendedName>
</protein>
<dbReference type="SUPFAM" id="SSF52047">
    <property type="entry name" value="RNI-like"/>
    <property type="match status" value="1"/>
</dbReference>
<dbReference type="PROSITE" id="PS50181">
    <property type="entry name" value="FBOX"/>
    <property type="match status" value="1"/>
</dbReference>
<accession>A0A2J6PTH1</accession>
<evidence type="ECO:0000313" key="3">
    <source>
        <dbReference type="Proteomes" id="UP000235672"/>
    </source>
</evidence>
<dbReference type="AlphaFoldDB" id="A0A2J6PTH1"/>
<dbReference type="InterPro" id="IPR001810">
    <property type="entry name" value="F-box_dom"/>
</dbReference>
<reference evidence="2 3" key="1">
    <citation type="submission" date="2016-05" db="EMBL/GenBank/DDBJ databases">
        <title>A degradative enzymes factory behind the ericoid mycorrhizal symbiosis.</title>
        <authorList>
            <consortium name="DOE Joint Genome Institute"/>
            <person name="Martino E."/>
            <person name="Morin E."/>
            <person name="Grelet G."/>
            <person name="Kuo A."/>
            <person name="Kohler A."/>
            <person name="Daghino S."/>
            <person name="Barry K."/>
            <person name="Choi C."/>
            <person name="Cichocki N."/>
            <person name="Clum A."/>
            <person name="Copeland A."/>
            <person name="Hainaut M."/>
            <person name="Haridas S."/>
            <person name="Labutti K."/>
            <person name="Lindquist E."/>
            <person name="Lipzen A."/>
            <person name="Khouja H.-R."/>
            <person name="Murat C."/>
            <person name="Ohm R."/>
            <person name="Olson A."/>
            <person name="Spatafora J."/>
            <person name="Veneault-Fourrey C."/>
            <person name="Henrissat B."/>
            <person name="Grigoriev I."/>
            <person name="Martin F."/>
            <person name="Perotto S."/>
        </authorList>
    </citation>
    <scope>NUCLEOTIDE SEQUENCE [LARGE SCALE GENOMIC DNA]</scope>
    <source>
        <strain evidence="2 3">UAMH 7357</strain>
    </source>
</reference>
<dbReference type="Gene3D" id="3.80.10.10">
    <property type="entry name" value="Ribonuclease Inhibitor"/>
    <property type="match status" value="1"/>
</dbReference>
<sequence>MNILPLRLYICSMIMDSQWTGPVPNELWQMIFDHGDQKEFYKISLVCRRLHQLVEPYLYRDFNWIPDPEVPLPPILFAGELETEGKGTKNPPFRLLQTITNRPELAFYFKHARAFWNQREAFRSISAADKFLPWIQNQNPFDGHEKEWMSLFLAGRQDFVAGLLLTRLTNLSSVEIRVPYGSTEDNLVLKALHTGFLEKGIYKWCPIKSITISLDAYAEADWTPKTSTNSFYGMDKQLLKILRFPQLEQLSLSHLHNGILALKLASVGAEHPLMGRNLKKLKLPICRLGESQLRTLLDCTSNLEELDCEMIYDFRDIGDVCLGNELLDALPKVSGTLRKLKLSLQIHAAFHPSDGVHTTMGSMKHFRHLRSLEVPFILITPKTGVITRRTFQEMLPDELESLTIMRYPSIPDFDRNFQARNALFSYVRYSGLREFHWDR</sequence>